<dbReference type="InterPro" id="IPR011010">
    <property type="entry name" value="DNA_brk_join_enz"/>
</dbReference>
<dbReference type="PROSITE" id="PS51898">
    <property type="entry name" value="TYR_RECOMBINASE"/>
    <property type="match status" value="1"/>
</dbReference>
<comment type="caution">
    <text evidence="4">The sequence shown here is derived from an EMBL/GenBank/DDBJ whole genome shotgun (WGS) entry which is preliminary data.</text>
</comment>
<keyword evidence="1" id="KW-0238">DNA-binding</keyword>
<reference evidence="4" key="1">
    <citation type="submission" date="2021-03" db="EMBL/GenBank/DDBJ databases">
        <title>Antimicrobial resistance genes in bacteria isolated from Japanese honey, and their potential for conferring macrolide and lincosamide resistance in the American foulbrood pathogen Paenibacillus larvae.</title>
        <authorList>
            <person name="Okamoto M."/>
            <person name="Kumagai M."/>
            <person name="Kanamori H."/>
            <person name="Takamatsu D."/>
        </authorList>
    </citation>
    <scope>NUCLEOTIDE SEQUENCE</scope>
    <source>
        <strain evidence="4">J2TS6</strain>
    </source>
</reference>
<keyword evidence="2" id="KW-0233">DNA recombination</keyword>
<dbReference type="GO" id="GO:0003677">
    <property type="term" value="F:DNA binding"/>
    <property type="evidence" value="ECO:0007669"/>
    <property type="project" value="UniProtKB-KW"/>
</dbReference>
<dbReference type="PANTHER" id="PTHR30349">
    <property type="entry name" value="PHAGE INTEGRASE-RELATED"/>
    <property type="match status" value="1"/>
</dbReference>
<keyword evidence="5" id="KW-1185">Reference proteome</keyword>
<dbReference type="AlphaFoldDB" id="A0A919XFF5"/>
<dbReference type="Gene3D" id="1.10.150.130">
    <property type="match status" value="1"/>
</dbReference>
<protein>
    <recommendedName>
        <fullName evidence="3">Tyr recombinase domain-containing protein</fullName>
    </recommendedName>
</protein>
<dbReference type="InterPro" id="IPR050090">
    <property type="entry name" value="Tyrosine_recombinase_XerCD"/>
</dbReference>
<dbReference type="Gene3D" id="1.10.443.10">
    <property type="entry name" value="Intergrase catalytic core"/>
    <property type="match status" value="1"/>
</dbReference>
<dbReference type="SUPFAM" id="SSF56349">
    <property type="entry name" value="DNA breaking-rejoining enzymes"/>
    <property type="match status" value="1"/>
</dbReference>
<evidence type="ECO:0000256" key="1">
    <source>
        <dbReference type="ARBA" id="ARBA00023125"/>
    </source>
</evidence>
<dbReference type="InterPro" id="IPR010998">
    <property type="entry name" value="Integrase_recombinase_N"/>
</dbReference>
<organism evidence="4 5">
    <name type="scientific">Paenibacillus albilobatus</name>
    <dbReference type="NCBI Taxonomy" id="2716884"/>
    <lineage>
        <taxon>Bacteria</taxon>
        <taxon>Bacillati</taxon>
        <taxon>Bacillota</taxon>
        <taxon>Bacilli</taxon>
        <taxon>Bacillales</taxon>
        <taxon>Paenibacillaceae</taxon>
        <taxon>Paenibacillus</taxon>
    </lineage>
</organism>
<proteinExistence type="predicted"/>
<dbReference type="InterPro" id="IPR002104">
    <property type="entry name" value="Integrase_catalytic"/>
</dbReference>
<feature type="domain" description="Tyr recombinase" evidence="3">
    <location>
        <begin position="58"/>
        <end position="169"/>
    </location>
</feature>
<dbReference type="GO" id="GO:0015074">
    <property type="term" value="P:DNA integration"/>
    <property type="evidence" value="ECO:0007669"/>
    <property type="project" value="InterPro"/>
</dbReference>
<name>A0A919XFF5_9BACL</name>
<gene>
    <name evidence="4" type="ORF">J2TS6_29430</name>
</gene>
<evidence type="ECO:0000259" key="3">
    <source>
        <dbReference type="PROSITE" id="PS51898"/>
    </source>
</evidence>
<dbReference type="Proteomes" id="UP000679779">
    <property type="component" value="Unassembled WGS sequence"/>
</dbReference>
<sequence length="169" mass="19848">MEFLRVPDARNYLLELLDQNHSHTYVNQAISALSFWFKEVEKRTDFPKEWARPKREKKLPVVLSALEASTLLKSVINLKHRAILSLVYSAGLRISEAVHLKVRDLDVERGIIHIRQSKGRKDRYTVLSPTAYKLLEQYIRIEEPETWLFPGQNKNSPITAERFNMYLKK</sequence>
<dbReference type="EMBL" id="BORQ01000003">
    <property type="protein sequence ID" value="GIO31802.1"/>
    <property type="molecule type" value="Genomic_DNA"/>
</dbReference>
<evidence type="ECO:0000256" key="2">
    <source>
        <dbReference type="ARBA" id="ARBA00023172"/>
    </source>
</evidence>
<dbReference type="GO" id="GO:0006310">
    <property type="term" value="P:DNA recombination"/>
    <property type="evidence" value="ECO:0007669"/>
    <property type="project" value="UniProtKB-KW"/>
</dbReference>
<dbReference type="Pfam" id="PF00589">
    <property type="entry name" value="Phage_integrase"/>
    <property type="match status" value="1"/>
</dbReference>
<evidence type="ECO:0000313" key="5">
    <source>
        <dbReference type="Proteomes" id="UP000679779"/>
    </source>
</evidence>
<accession>A0A919XFF5</accession>
<dbReference type="InterPro" id="IPR013762">
    <property type="entry name" value="Integrase-like_cat_sf"/>
</dbReference>
<evidence type="ECO:0000313" key="4">
    <source>
        <dbReference type="EMBL" id="GIO31802.1"/>
    </source>
</evidence>
<dbReference type="PANTHER" id="PTHR30349:SF90">
    <property type="entry name" value="TYROSINE RECOMBINASE XERD"/>
    <property type="match status" value="1"/>
</dbReference>